<dbReference type="InParanoid" id="A0A803K2H3"/>
<dbReference type="InterPro" id="IPR058912">
    <property type="entry name" value="HTH_animal"/>
</dbReference>
<reference evidence="2" key="1">
    <citation type="journal article" date="2010" name="Science">
        <title>The genome of the Western clawed frog Xenopus tropicalis.</title>
        <authorList>
            <person name="Hellsten U."/>
            <person name="Harland R.M."/>
            <person name="Gilchrist M.J."/>
            <person name="Hendrix D."/>
            <person name="Jurka J."/>
            <person name="Kapitonov V."/>
            <person name="Ovcharenko I."/>
            <person name="Putnam N.H."/>
            <person name="Shu S."/>
            <person name="Taher L."/>
            <person name="Blitz I.L."/>
            <person name="Blumberg B."/>
            <person name="Dichmann D.S."/>
            <person name="Dubchak I."/>
            <person name="Amaya E."/>
            <person name="Detter J.C."/>
            <person name="Fletcher R."/>
            <person name="Gerhard D.S."/>
            <person name="Goodstein D."/>
            <person name="Graves T."/>
            <person name="Grigoriev I.V."/>
            <person name="Grimwood J."/>
            <person name="Kawashima T."/>
            <person name="Lindquist E."/>
            <person name="Lucas S.M."/>
            <person name="Mead P.E."/>
            <person name="Mitros T."/>
            <person name="Ogino H."/>
            <person name="Ohta Y."/>
            <person name="Poliakov A.V."/>
            <person name="Pollet N."/>
            <person name="Robert J."/>
            <person name="Salamov A."/>
            <person name="Sater A.K."/>
            <person name="Schmutz J."/>
            <person name="Terry A."/>
            <person name="Vize P.D."/>
            <person name="Warren W.C."/>
            <person name="Wells D."/>
            <person name="Wills A."/>
            <person name="Wilson R.K."/>
            <person name="Zimmerman L.B."/>
            <person name="Zorn A.M."/>
            <person name="Grainger R."/>
            <person name="Grammer T."/>
            <person name="Khokha M.K."/>
            <person name="Richardson P.M."/>
            <person name="Rokhsar D.S."/>
        </authorList>
    </citation>
    <scope>NUCLEOTIDE SEQUENCE [LARGE SCALE GENOMIC DNA]</scope>
    <source>
        <strain evidence="2">Nigerian</strain>
    </source>
</reference>
<dbReference type="InterPro" id="IPR035901">
    <property type="entry name" value="GIY-YIG_endonuc_sf"/>
</dbReference>
<accession>A0A803K2H3</accession>
<sequence length="721" mass="82862">MLKLQVFFAGKDCTPKSDNFTVMLKNKLGKKSAYVPPGTFTAIDTFEAVVMLEINKCFPSNETYTIKGGSNISGAERQALKTLRSNPTIFVTKADKGGGTVVLNKHDYEQEAARQLENSVHYKKLDVDPTFKFKNELNIFLNAAVMEGVITDEIYQLILTQHPKVPKIYFLPKIHKSLDCPPGRPIVSNVSSLWQSPAIYVDMHLQEILPSLKPSLTDTTEFLTRLNDVVLPKGTFLLCSLDVKDLFTSIPHKEGIECVRQYLTETKLHGYKINFICDLLEMVLTRNYFKFNDDYYMQLQGCAMGANMAPAYANIFMDHFERSYIFSDTKYHPFIQGYMRYVDDTFFLWTGTQDLLNDFLFHLNNCHSTIKFTLECDQTQIHFLDVMITVKDANFVTSLYSKPTDKNNLLRPSSFHPQGVFKGLPRSQLLRVKRIASTPDLYDDESLKTVQKFVEKGYGLTELMETRNEVKSISRKDTLRKKKKTPDKGKRIPFITTYDIHAKKRRNIILKHWGILAADPKYGHLFKLPPMFSYRRGKNIGECIKQGTNLKQKVTADRVKGTYPCRNCSHCNGIIPGAFVTHPLQGTRHEVGGFFTCDTKDAIYCIKCPCGLAYVGQTTRPIKVRLNEHKSIIRNYQPQSPQKQKKGNESEKKRETLLAKHFFTQGHQVSQVRWQILEKIAPAQGQEKKKILSQRECYWIWFLQSRHPKGLNEEFNMSCFL</sequence>
<organism evidence="2">
    <name type="scientific">Xenopus tropicalis</name>
    <name type="common">Western clawed frog</name>
    <name type="synonym">Silurana tropicalis</name>
    <dbReference type="NCBI Taxonomy" id="8364"/>
    <lineage>
        <taxon>Eukaryota</taxon>
        <taxon>Metazoa</taxon>
        <taxon>Chordata</taxon>
        <taxon>Craniata</taxon>
        <taxon>Vertebrata</taxon>
        <taxon>Euteleostomi</taxon>
        <taxon>Amphibia</taxon>
        <taxon>Batrachia</taxon>
        <taxon>Anura</taxon>
        <taxon>Pipoidea</taxon>
        <taxon>Pipidae</taxon>
        <taxon>Xenopodinae</taxon>
        <taxon>Xenopus</taxon>
        <taxon>Silurana</taxon>
    </lineage>
</organism>
<dbReference type="PANTHER" id="PTHR21301:SF12">
    <property type="match status" value="1"/>
</dbReference>
<dbReference type="AlphaFoldDB" id="A0A803K2H3"/>
<dbReference type="InterPro" id="IPR000477">
    <property type="entry name" value="RT_dom"/>
</dbReference>
<name>A0A803K2H3_XENTR</name>
<dbReference type="Ensembl" id="ENSXETT00000105755">
    <property type="protein sequence ID" value="ENSXETP00000114516"/>
    <property type="gene ID" value="ENSXETG00000046825"/>
</dbReference>
<dbReference type="CDD" id="cd10442">
    <property type="entry name" value="GIY-YIG_PLEs"/>
    <property type="match status" value="1"/>
</dbReference>
<evidence type="ECO:0000259" key="1">
    <source>
        <dbReference type="PROSITE" id="PS50878"/>
    </source>
</evidence>
<dbReference type="PANTHER" id="PTHR21301">
    <property type="entry name" value="REVERSE TRANSCRIPTASE"/>
    <property type="match status" value="1"/>
</dbReference>
<protein>
    <recommendedName>
        <fullName evidence="1">Reverse transcriptase domain-containing protein</fullName>
    </recommendedName>
</protein>
<dbReference type="Pfam" id="PF26215">
    <property type="entry name" value="HTH_animal"/>
    <property type="match status" value="1"/>
</dbReference>
<proteinExistence type="predicted"/>
<dbReference type="Pfam" id="PF00078">
    <property type="entry name" value="RVT_1"/>
    <property type="match status" value="1"/>
</dbReference>
<dbReference type="GeneTree" id="ENSGT00840000129931"/>
<feature type="domain" description="Reverse transcriptase" evidence="1">
    <location>
        <begin position="152"/>
        <end position="426"/>
    </location>
</feature>
<reference evidence="2" key="2">
    <citation type="submission" date="2021-03" db="UniProtKB">
        <authorList>
            <consortium name="Ensembl"/>
        </authorList>
    </citation>
    <scope>IDENTIFICATION</scope>
</reference>
<dbReference type="PROSITE" id="PS50878">
    <property type="entry name" value="RT_POL"/>
    <property type="match status" value="1"/>
</dbReference>
<evidence type="ECO:0000313" key="2">
    <source>
        <dbReference type="Ensembl" id="ENSXETP00000114516"/>
    </source>
</evidence>
<dbReference type="Gene3D" id="3.40.1440.10">
    <property type="entry name" value="GIY-YIG endonuclease"/>
    <property type="match status" value="1"/>
</dbReference>